<evidence type="ECO:0000313" key="2">
    <source>
        <dbReference type="EMBL" id="MCE5173141.1"/>
    </source>
</evidence>
<accession>A0ABS8YMV4</accession>
<dbReference type="Pfam" id="PF07591">
    <property type="entry name" value="PT-HINT"/>
    <property type="match status" value="1"/>
</dbReference>
<name>A0ABS8YMV4_9BACL</name>
<reference evidence="2 3" key="1">
    <citation type="submission" date="2021-11" db="EMBL/GenBank/DDBJ databases">
        <title>Draft genome sequence of Paenibacillus profundus YoMME, a new Gram-positive bacteria with exoelectrogenic properties.</title>
        <authorList>
            <person name="Hubenova Y."/>
            <person name="Hubenova E."/>
            <person name="Manasiev Y."/>
            <person name="Peykov S."/>
            <person name="Mitov M."/>
        </authorList>
    </citation>
    <scope>NUCLEOTIDE SEQUENCE [LARGE SCALE GENOMIC DNA]</scope>
    <source>
        <strain evidence="2 3">YoMME</strain>
    </source>
</reference>
<dbReference type="Gene3D" id="3.30.2310.30">
    <property type="match status" value="1"/>
</dbReference>
<sequence length="274" mass="30547">MAYKEVEETFQRVAEETYHVTVAGTTMITTEEHPFWVPRIGWVEAKDLKVGDRLVDNEGKEYPIESIEIEKEKRTVYNFKVNGYHNYFVTDLSIWTHNCGSGARSLGGLGTVARSYPPTGGGGTYNRPANVSRGPVGVKIEISLPKNVDQFYRSSLKKGLESNKGTGNIASYKGQSFHYSQESVKKGGKSIADQITERGWNDKRIGEAINKPAGTVNWTDQRKGKNNAPVTAYYHKDGGYVVRSNATGEIIQVSQVGDPNWSTYWSPDAIKWIK</sequence>
<feature type="domain" description="Colicin E5 ribonuclease" evidence="1">
    <location>
        <begin position="188"/>
        <end position="262"/>
    </location>
</feature>
<organism evidence="2 3">
    <name type="scientific">Paenibacillus profundus</name>
    <dbReference type="NCBI Taxonomy" id="1173085"/>
    <lineage>
        <taxon>Bacteria</taxon>
        <taxon>Bacillati</taxon>
        <taxon>Bacillota</taxon>
        <taxon>Bacilli</taxon>
        <taxon>Bacillales</taxon>
        <taxon>Paenibacillaceae</taxon>
        <taxon>Paenibacillus</taxon>
    </lineage>
</organism>
<dbReference type="InterPro" id="IPR036844">
    <property type="entry name" value="Hint_dom_sf"/>
</dbReference>
<evidence type="ECO:0000259" key="1">
    <source>
        <dbReference type="Pfam" id="PF12106"/>
    </source>
</evidence>
<dbReference type="SUPFAM" id="SSF51294">
    <property type="entry name" value="Hedgehog/intein (Hint) domain"/>
    <property type="match status" value="1"/>
</dbReference>
<dbReference type="InterPro" id="IPR021964">
    <property type="entry name" value="Colicin_E5_C"/>
</dbReference>
<dbReference type="EMBL" id="JAJNBZ010000042">
    <property type="protein sequence ID" value="MCE5173141.1"/>
    <property type="molecule type" value="Genomic_DNA"/>
</dbReference>
<dbReference type="Proteomes" id="UP001199916">
    <property type="component" value="Unassembled WGS sequence"/>
</dbReference>
<dbReference type="InterPro" id="IPR038234">
    <property type="entry name" value="Colicin_E5_C_sf"/>
</dbReference>
<dbReference type="RefSeq" id="WP_233699176.1">
    <property type="nucleotide sequence ID" value="NZ_JAJNBZ010000042.1"/>
</dbReference>
<dbReference type="PROSITE" id="PS50818">
    <property type="entry name" value="INTEIN_C_TER"/>
    <property type="match status" value="1"/>
</dbReference>
<dbReference type="Gene3D" id="2.170.16.10">
    <property type="entry name" value="Hedgehog/Intein (Hint) domain"/>
    <property type="match status" value="1"/>
</dbReference>
<dbReference type="NCBIfam" id="TIGR01443">
    <property type="entry name" value="intein_Cterm"/>
    <property type="match status" value="1"/>
</dbReference>
<dbReference type="SUPFAM" id="SSF102824">
    <property type="entry name" value="Colicin D/E5 nuclease domain"/>
    <property type="match status" value="1"/>
</dbReference>
<protein>
    <recommendedName>
        <fullName evidence="1">Colicin E5 ribonuclease domain-containing protein</fullName>
    </recommendedName>
</protein>
<proteinExistence type="predicted"/>
<dbReference type="InterPro" id="IPR038233">
    <property type="entry name" value="Colicin_D/E5_nuclease"/>
</dbReference>
<dbReference type="InterPro" id="IPR030934">
    <property type="entry name" value="Intein_C"/>
</dbReference>
<comment type="caution">
    <text evidence="2">The sequence shown here is derived from an EMBL/GenBank/DDBJ whole genome shotgun (WGS) entry which is preliminary data.</text>
</comment>
<dbReference type="CDD" id="cd00081">
    <property type="entry name" value="Hint"/>
    <property type="match status" value="1"/>
</dbReference>
<dbReference type="Pfam" id="PF12106">
    <property type="entry name" value="Colicin_E5"/>
    <property type="match status" value="1"/>
</dbReference>
<evidence type="ECO:0000313" key="3">
    <source>
        <dbReference type="Proteomes" id="UP001199916"/>
    </source>
</evidence>
<gene>
    <name evidence="2" type="ORF">LQV63_28160</name>
</gene>
<keyword evidence="3" id="KW-1185">Reference proteome</keyword>